<protein>
    <submittedName>
        <fullName evidence="2">Uncharacterized protein</fullName>
    </submittedName>
</protein>
<evidence type="ECO:0000313" key="3">
    <source>
        <dbReference type="Proteomes" id="UP000008022"/>
    </source>
</evidence>
<reference evidence="2" key="2">
    <citation type="submission" date="2015-06" db="UniProtKB">
        <authorList>
            <consortium name="EnsemblPlants"/>
        </authorList>
    </citation>
    <scope>IDENTIFICATION</scope>
</reference>
<dbReference type="OMA" id="WRRWIRW"/>
<name>A0A0E0RGY7_ORYRU</name>
<dbReference type="AlphaFoldDB" id="A0A0E0RGY7"/>
<dbReference type="Gramene" id="ORUFI12G12190.1">
    <property type="protein sequence ID" value="ORUFI12G12190.1"/>
    <property type="gene ID" value="ORUFI12G12190"/>
</dbReference>
<dbReference type="HOGENOM" id="CLU_2908118_0_0_1"/>
<accession>A0A0E0RGY7</accession>
<dbReference type="Proteomes" id="UP000008022">
    <property type="component" value="Unassembled WGS sequence"/>
</dbReference>
<evidence type="ECO:0000313" key="2">
    <source>
        <dbReference type="EnsemblPlants" id="ORUFI12G12190.1"/>
    </source>
</evidence>
<dbReference type="EnsemblPlants" id="ORUFI12G12190.1">
    <property type="protein sequence ID" value="ORUFI12G12190.1"/>
    <property type="gene ID" value="ORUFI12G12190"/>
</dbReference>
<sequence>MEKLMSRWQIQRRIRQRGKSRVTGDSEGLDPAMGSEGQGRSWWRRWIRWRGGAWGWIEGCAR</sequence>
<reference evidence="3" key="1">
    <citation type="submission" date="2013-06" db="EMBL/GenBank/DDBJ databases">
        <authorList>
            <person name="Zhao Q."/>
        </authorList>
    </citation>
    <scope>NUCLEOTIDE SEQUENCE</scope>
    <source>
        <strain evidence="3">cv. W1943</strain>
    </source>
</reference>
<organism evidence="2 3">
    <name type="scientific">Oryza rufipogon</name>
    <name type="common">Brownbeard rice</name>
    <name type="synonym">Asian wild rice</name>
    <dbReference type="NCBI Taxonomy" id="4529"/>
    <lineage>
        <taxon>Eukaryota</taxon>
        <taxon>Viridiplantae</taxon>
        <taxon>Streptophyta</taxon>
        <taxon>Embryophyta</taxon>
        <taxon>Tracheophyta</taxon>
        <taxon>Spermatophyta</taxon>
        <taxon>Magnoliopsida</taxon>
        <taxon>Liliopsida</taxon>
        <taxon>Poales</taxon>
        <taxon>Poaceae</taxon>
        <taxon>BOP clade</taxon>
        <taxon>Oryzoideae</taxon>
        <taxon>Oryzeae</taxon>
        <taxon>Oryzinae</taxon>
        <taxon>Oryza</taxon>
    </lineage>
</organism>
<keyword evidence="3" id="KW-1185">Reference proteome</keyword>
<evidence type="ECO:0000256" key="1">
    <source>
        <dbReference type="SAM" id="MobiDB-lite"/>
    </source>
</evidence>
<proteinExistence type="predicted"/>
<feature type="region of interest" description="Disordered" evidence="1">
    <location>
        <begin position="12"/>
        <end position="37"/>
    </location>
</feature>